<dbReference type="PANTHER" id="PTHR33279:SF6">
    <property type="entry name" value="SULFUR CARRIER PROTEIN YEDF-RELATED"/>
    <property type="match status" value="1"/>
</dbReference>
<evidence type="ECO:0000313" key="3">
    <source>
        <dbReference type="EMBL" id="AQW87286.1"/>
    </source>
</evidence>
<proteinExistence type="inferred from homology"/>
<dbReference type="InterPro" id="IPR036868">
    <property type="entry name" value="TusA-like_sf"/>
</dbReference>
<dbReference type="InterPro" id="IPR019870">
    <property type="entry name" value="Se_metab_YedF"/>
</dbReference>
<gene>
    <name evidence="3" type="primary">yedF</name>
    <name evidence="3" type="ORF">CPIN18021_0446</name>
</gene>
<dbReference type="KEGG" id="cpin:CPIN18020_0441"/>
<comment type="similarity">
    <text evidence="1">Belongs to the sulfur carrier protein TusA family.</text>
</comment>
<dbReference type="InterPro" id="IPR001455">
    <property type="entry name" value="TusA-like"/>
</dbReference>
<dbReference type="RefSeq" id="WP_078422976.1">
    <property type="nucleotide sequence ID" value="NZ_CP017018.1"/>
</dbReference>
<sequence length="198" mass="21993">MQLDCRGLVCPEPVIRTKQQLEQIKDGDKLEILVNEKAPFENISRFLNSQQQEFVVENLNGDEKKIVLNKKAKITDINISDYDCNLSLKNKKVIYLNEDRAGSGVVGEVLLSKLLGAFLQVDNKPYAVLCVNNAVKMTTNRASASFEVLKKFQSIGVEVLSCGSCLEAYGLVDKLGVGKISNAYEIADLLSNYEMIKL</sequence>
<evidence type="ECO:0000256" key="1">
    <source>
        <dbReference type="ARBA" id="ARBA00008984"/>
    </source>
</evidence>
<protein>
    <submittedName>
        <fullName evidence="3">Selenium metabolism protein</fullName>
    </submittedName>
</protein>
<dbReference type="Gene3D" id="3.30.110.40">
    <property type="entry name" value="TusA-like domain"/>
    <property type="match status" value="1"/>
</dbReference>
<accession>A0A1S6U6A7</accession>
<organism evidence="3 4">
    <name type="scientific">Campylobacter pinnipediorum subsp. caledonicus</name>
    <dbReference type="NCBI Taxonomy" id="1874362"/>
    <lineage>
        <taxon>Bacteria</taxon>
        <taxon>Pseudomonadati</taxon>
        <taxon>Campylobacterota</taxon>
        <taxon>Epsilonproteobacteria</taxon>
        <taxon>Campylobacterales</taxon>
        <taxon>Campylobacteraceae</taxon>
        <taxon>Campylobacter</taxon>
    </lineage>
</organism>
<feature type="domain" description="UPF0033" evidence="2">
    <location>
        <begin position="3"/>
        <end position="27"/>
    </location>
</feature>
<evidence type="ECO:0000313" key="4">
    <source>
        <dbReference type="Proteomes" id="UP000190868"/>
    </source>
</evidence>
<evidence type="ECO:0000259" key="2">
    <source>
        <dbReference type="PROSITE" id="PS01148"/>
    </source>
</evidence>
<keyword evidence="4" id="KW-1185">Reference proteome</keyword>
<dbReference type="PANTHER" id="PTHR33279">
    <property type="entry name" value="SULFUR CARRIER PROTEIN YEDF-RELATED"/>
    <property type="match status" value="1"/>
</dbReference>
<name>A0A1S6U6A7_9BACT</name>
<dbReference type="SUPFAM" id="SSF75169">
    <property type="entry name" value="DsrEFH-like"/>
    <property type="match status" value="1"/>
</dbReference>
<reference evidence="4" key="1">
    <citation type="submission" date="2016-09" db="EMBL/GenBank/DDBJ databases">
        <title>Comparative genomics of the Campylobacter concisus group.</title>
        <authorList>
            <person name="Miller W.G."/>
            <person name="Yee E."/>
            <person name="Chapman M.H."/>
            <person name="Huynh S."/>
            <person name="Bono J.L."/>
            <person name="On S.L.W."/>
            <person name="StLeger J."/>
            <person name="Foster G."/>
            <person name="Parker C.T."/>
        </authorList>
    </citation>
    <scope>NUCLEOTIDE SEQUENCE [LARGE SCALE GENOMIC DNA]</scope>
    <source>
        <strain evidence="4">RM18021</strain>
    </source>
</reference>
<dbReference type="AlphaFoldDB" id="A0A1S6U6A7"/>
<dbReference type="Pfam" id="PF01206">
    <property type="entry name" value="TusA"/>
    <property type="match status" value="1"/>
</dbReference>
<dbReference type="PROSITE" id="PS01148">
    <property type="entry name" value="UPF0033"/>
    <property type="match status" value="1"/>
</dbReference>
<dbReference type="CDD" id="cd00291">
    <property type="entry name" value="SirA_YedF_YeeD"/>
    <property type="match status" value="1"/>
</dbReference>
<dbReference type="Proteomes" id="UP000190868">
    <property type="component" value="Chromosome"/>
</dbReference>
<dbReference type="NCBIfam" id="TIGR03527">
    <property type="entry name" value="selenium_YedF"/>
    <property type="match status" value="1"/>
</dbReference>
<dbReference type="EMBL" id="CP017258">
    <property type="protein sequence ID" value="AQW87286.1"/>
    <property type="molecule type" value="Genomic_DNA"/>
</dbReference>
<dbReference type="GeneID" id="56566080"/>
<dbReference type="InterPro" id="IPR027396">
    <property type="entry name" value="DsrEFH-like"/>
</dbReference>
<dbReference type="SUPFAM" id="SSF64307">
    <property type="entry name" value="SirA-like"/>
    <property type="match status" value="1"/>
</dbReference>